<comment type="caution">
    <text evidence="12">The sequence shown here is derived from an EMBL/GenBank/DDBJ whole genome shotgun (WGS) entry which is preliminary data.</text>
</comment>
<evidence type="ECO:0000256" key="1">
    <source>
        <dbReference type="ARBA" id="ARBA00005061"/>
    </source>
</evidence>
<dbReference type="SUPFAM" id="SSF52402">
    <property type="entry name" value="Adenine nucleotide alpha hydrolases-like"/>
    <property type="match status" value="1"/>
</dbReference>
<comment type="cofactor">
    <cofactor evidence="11">
        <name>Zn(2+)</name>
        <dbReference type="ChEBI" id="CHEBI:29105"/>
    </cofactor>
    <text evidence="11">Binds 1 zinc ion per subunit.</text>
</comment>
<keyword evidence="12" id="KW-0560">Oxidoreductase</keyword>
<dbReference type="AlphaFoldDB" id="A0A1E3X3T3"/>
<evidence type="ECO:0000256" key="6">
    <source>
        <dbReference type="ARBA" id="ARBA00022833"/>
    </source>
</evidence>
<keyword evidence="2 11" id="KW-0436">Ligase</keyword>
<organism evidence="12 13">
    <name type="scientific">Candidatus Scalindua rubra</name>
    <dbReference type="NCBI Taxonomy" id="1872076"/>
    <lineage>
        <taxon>Bacteria</taxon>
        <taxon>Pseudomonadati</taxon>
        <taxon>Planctomycetota</taxon>
        <taxon>Candidatus Brocadiia</taxon>
        <taxon>Candidatus Brocadiales</taxon>
        <taxon>Candidatus Scalinduaceae</taxon>
        <taxon>Candidatus Scalindua</taxon>
    </lineage>
</organism>
<evidence type="ECO:0000256" key="9">
    <source>
        <dbReference type="ARBA" id="ARBA00039149"/>
    </source>
</evidence>
<name>A0A1E3X3T3_9BACT</name>
<dbReference type="PANTHER" id="PTHR42914:SF1">
    <property type="entry name" value="7-CYANO-7-DEAZAGUANINE SYNTHASE"/>
    <property type="match status" value="1"/>
</dbReference>
<evidence type="ECO:0000256" key="5">
    <source>
        <dbReference type="ARBA" id="ARBA00022785"/>
    </source>
</evidence>
<keyword evidence="5 11" id="KW-0671">Queuosine biosynthesis</keyword>
<comment type="catalytic activity">
    <reaction evidence="10 11">
        <text>7-carboxy-7-carbaguanine + NH4(+) + 2 ATP = 7-cyano-7-carbaguanine + 2 AMP + 2 diphosphate + 2 H(+)</text>
        <dbReference type="Rhea" id="RHEA:27982"/>
        <dbReference type="ChEBI" id="CHEBI:15378"/>
        <dbReference type="ChEBI" id="CHEBI:28938"/>
        <dbReference type="ChEBI" id="CHEBI:30616"/>
        <dbReference type="ChEBI" id="CHEBI:33019"/>
        <dbReference type="ChEBI" id="CHEBI:45075"/>
        <dbReference type="ChEBI" id="CHEBI:61036"/>
        <dbReference type="ChEBI" id="CHEBI:456215"/>
        <dbReference type="EC" id="6.3.4.20"/>
    </reaction>
</comment>
<feature type="binding site" evidence="11">
    <location>
        <position position="209"/>
    </location>
    <ligand>
        <name>Zn(2+)</name>
        <dbReference type="ChEBI" id="CHEBI:29105"/>
    </ligand>
</feature>
<dbReference type="GO" id="GO:0008616">
    <property type="term" value="P:tRNA queuosine(34) biosynthetic process"/>
    <property type="evidence" value="ECO:0007669"/>
    <property type="project" value="UniProtKB-UniRule"/>
</dbReference>
<dbReference type="Gene3D" id="3.40.50.620">
    <property type="entry name" value="HUPs"/>
    <property type="match status" value="1"/>
</dbReference>
<evidence type="ECO:0000256" key="3">
    <source>
        <dbReference type="ARBA" id="ARBA00022723"/>
    </source>
</evidence>
<feature type="binding site" evidence="11">
    <location>
        <position position="206"/>
    </location>
    <ligand>
        <name>Zn(2+)</name>
        <dbReference type="ChEBI" id="CHEBI:29105"/>
    </ligand>
</feature>
<dbReference type="NCBIfam" id="TIGR00364">
    <property type="entry name" value="7-cyano-7-deazaguanine synthase QueC"/>
    <property type="match status" value="1"/>
</dbReference>
<feature type="binding site" evidence="11">
    <location>
        <begin position="16"/>
        <end position="26"/>
    </location>
    <ligand>
        <name>ATP</name>
        <dbReference type="ChEBI" id="CHEBI:30616"/>
    </ligand>
</feature>
<dbReference type="CDD" id="cd01995">
    <property type="entry name" value="QueC-like"/>
    <property type="match status" value="1"/>
</dbReference>
<keyword evidence="6 11" id="KW-0862">Zinc</keyword>
<keyword evidence="4 11" id="KW-0547">Nucleotide-binding</keyword>
<dbReference type="PATRIC" id="fig|1872076.5.peg.5624"/>
<keyword evidence="7 11" id="KW-0067">ATP-binding</keyword>
<evidence type="ECO:0000256" key="8">
    <source>
        <dbReference type="ARBA" id="ARBA00037993"/>
    </source>
</evidence>
<dbReference type="EC" id="6.3.4.20" evidence="9 11"/>
<dbReference type="HAMAP" id="MF_01633">
    <property type="entry name" value="QueC"/>
    <property type="match status" value="1"/>
</dbReference>
<evidence type="ECO:0000256" key="7">
    <source>
        <dbReference type="ARBA" id="ARBA00022840"/>
    </source>
</evidence>
<dbReference type="EMBL" id="MAYW01000263">
    <property type="protein sequence ID" value="ODS30212.1"/>
    <property type="molecule type" value="Genomic_DNA"/>
</dbReference>
<dbReference type="InterPro" id="IPR018317">
    <property type="entry name" value="QueC"/>
</dbReference>
<evidence type="ECO:0000256" key="2">
    <source>
        <dbReference type="ARBA" id="ARBA00022598"/>
    </source>
</evidence>
<dbReference type="GO" id="GO:0005524">
    <property type="term" value="F:ATP binding"/>
    <property type="evidence" value="ECO:0007669"/>
    <property type="project" value="UniProtKB-UniRule"/>
</dbReference>
<dbReference type="Proteomes" id="UP000094056">
    <property type="component" value="Unassembled WGS sequence"/>
</dbReference>
<feature type="binding site" evidence="11">
    <location>
        <position position="195"/>
    </location>
    <ligand>
        <name>Zn(2+)</name>
        <dbReference type="ChEBI" id="CHEBI:29105"/>
    </ligand>
</feature>
<dbReference type="InterPro" id="IPR014729">
    <property type="entry name" value="Rossmann-like_a/b/a_fold"/>
</dbReference>
<dbReference type="GO" id="GO:0016491">
    <property type="term" value="F:oxidoreductase activity"/>
    <property type="evidence" value="ECO:0007669"/>
    <property type="project" value="UniProtKB-KW"/>
</dbReference>
<dbReference type="Pfam" id="PF06508">
    <property type="entry name" value="QueC"/>
    <property type="match status" value="1"/>
</dbReference>
<keyword evidence="3 11" id="KW-0479">Metal-binding</keyword>
<accession>A0A1E3X3T3</accession>
<evidence type="ECO:0000256" key="11">
    <source>
        <dbReference type="HAMAP-Rule" id="MF_01633"/>
    </source>
</evidence>
<dbReference type="PANTHER" id="PTHR42914">
    <property type="entry name" value="7-CYANO-7-DEAZAGUANINE SYNTHASE"/>
    <property type="match status" value="1"/>
</dbReference>
<evidence type="ECO:0000256" key="10">
    <source>
        <dbReference type="ARBA" id="ARBA00047890"/>
    </source>
</evidence>
<dbReference type="GO" id="GO:0016879">
    <property type="term" value="F:ligase activity, forming carbon-nitrogen bonds"/>
    <property type="evidence" value="ECO:0007669"/>
    <property type="project" value="UniProtKB-UniRule"/>
</dbReference>
<dbReference type="UniPathway" id="UPA00391"/>
<dbReference type="GO" id="GO:0008270">
    <property type="term" value="F:zinc ion binding"/>
    <property type="evidence" value="ECO:0007669"/>
    <property type="project" value="UniProtKB-UniRule"/>
</dbReference>
<protein>
    <recommendedName>
        <fullName evidence="9 11">7-cyano-7-deazaguanine synthase</fullName>
        <ecNumber evidence="9 11">6.3.4.20</ecNumber>
    </recommendedName>
    <alternativeName>
        <fullName evidence="11">7-cyano-7-carbaguanine synthase</fullName>
    </alternativeName>
    <alternativeName>
        <fullName evidence="11">PreQ(0) synthase</fullName>
    </alternativeName>
    <alternativeName>
        <fullName evidence="11">Queuosine biosynthesis protein QueC</fullName>
    </alternativeName>
</protein>
<evidence type="ECO:0000313" key="13">
    <source>
        <dbReference type="Proteomes" id="UP000094056"/>
    </source>
</evidence>
<comment type="pathway">
    <text evidence="1 11">Purine metabolism; 7-cyano-7-deazaguanine biosynthesis.</text>
</comment>
<evidence type="ECO:0000313" key="12">
    <source>
        <dbReference type="EMBL" id="ODS30212.1"/>
    </source>
</evidence>
<sequence length="233" mass="26033">MSKTNSSKRSLAVVSLSGGLDSCVTAAIANEIHTIALLHVGYSQRTQTREYKSFCEIARFYNVPEDRILATVLDYLREIGGSSLTDPNIPVEKSNNTDIPITYVPFRNTHLLSIAVSWAEVIKAEKIYIGAVHQDSPDYPDCRAEYYDAFNRLVEVGTKPSTNIKVITPLLNMNKTEIVKKGIELNAPLHLTWSCYENNEKACGCCQSCMLRLKAFKDAGVEDKIPYTKMNCK</sequence>
<gene>
    <name evidence="12" type="primary">exsB</name>
    <name evidence="11" type="synonym">queC</name>
    <name evidence="12" type="ORF">SCARUB_04681</name>
</gene>
<comment type="function">
    <text evidence="11">Catalyzes the ATP-dependent conversion of 7-carboxy-7-deazaguanine (CDG) to 7-cyano-7-deazaguanine (preQ(0)).</text>
</comment>
<reference evidence="12 13" key="1">
    <citation type="submission" date="2016-07" db="EMBL/GenBank/DDBJ databases">
        <title>Draft genome of Scalindua rubra, obtained from a brine-seawater interface in the Red Sea, sheds light on salt adaptation in anammox bacteria.</title>
        <authorList>
            <person name="Speth D.R."/>
            <person name="Lagkouvardos I."/>
            <person name="Wang Y."/>
            <person name="Qian P.-Y."/>
            <person name="Dutilh B.E."/>
            <person name="Jetten M.S."/>
        </authorList>
    </citation>
    <scope>NUCLEOTIDE SEQUENCE [LARGE SCALE GENOMIC DNA]</scope>
    <source>
        <strain evidence="12">BSI-1</strain>
    </source>
</reference>
<comment type="similarity">
    <text evidence="8 11">Belongs to the QueC family.</text>
</comment>
<proteinExistence type="inferred from homology"/>
<dbReference type="PIRSF" id="PIRSF006293">
    <property type="entry name" value="ExsB"/>
    <property type="match status" value="1"/>
</dbReference>
<feature type="binding site" evidence="11">
    <location>
        <position position="203"/>
    </location>
    <ligand>
        <name>Zn(2+)</name>
        <dbReference type="ChEBI" id="CHEBI:29105"/>
    </ligand>
</feature>
<evidence type="ECO:0000256" key="4">
    <source>
        <dbReference type="ARBA" id="ARBA00022741"/>
    </source>
</evidence>